<name>A0A8S1NTS1_PARPR</name>
<dbReference type="Pfam" id="PF13091">
    <property type="entry name" value="PLDc_2"/>
    <property type="match status" value="1"/>
</dbReference>
<dbReference type="PANTHER" id="PTHR43856">
    <property type="entry name" value="CARDIOLIPIN HYDROLASE"/>
    <property type="match status" value="1"/>
</dbReference>
<dbReference type="Proteomes" id="UP000688137">
    <property type="component" value="Unassembled WGS sequence"/>
</dbReference>
<dbReference type="PANTHER" id="PTHR43856:SF1">
    <property type="entry name" value="MITOCHONDRIAL CARDIOLIPIN HYDROLASE"/>
    <property type="match status" value="1"/>
</dbReference>
<evidence type="ECO:0000259" key="6">
    <source>
        <dbReference type="Pfam" id="PF13091"/>
    </source>
</evidence>
<feature type="domain" description="Phospholipase D-like" evidence="6">
    <location>
        <begin position="39"/>
        <end position="168"/>
    </location>
</feature>
<dbReference type="FunFam" id="3.30.870.10:FF:000078">
    <property type="entry name" value="Uncharacterized protein"/>
    <property type="match status" value="1"/>
</dbReference>
<dbReference type="GO" id="GO:0005739">
    <property type="term" value="C:mitochondrion"/>
    <property type="evidence" value="ECO:0007669"/>
    <property type="project" value="TreeGrafter"/>
</dbReference>
<protein>
    <recommendedName>
        <fullName evidence="5">Mitochondrial cardiolipin hydrolase</fullName>
    </recommendedName>
</protein>
<evidence type="ECO:0000313" key="8">
    <source>
        <dbReference type="Proteomes" id="UP000688137"/>
    </source>
</evidence>
<dbReference type="InterPro" id="IPR051406">
    <property type="entry name" value="PLD_domain"/>
</dbReference>
<dbReference type="OMA" id="NNQFHAY"/>
<keyword evidence="3" id="KW-0443">Lipid metabolism</keyword>
<keyword evidence="2" id="KW-0442">Lipid degradation</keyword>
<reference evidence="7" key="1">
    <citation type="submission" date="2021-01" db="EMBL/GenBank/DDBJ databases">
        <authorList>
            <consortium name="Genoscope - CEA"/>
            <person name="William W."/>
        </authorList>
    </citation>
    <scope>NUCLEOTIDE SEQUENCE</scope>
</reference>
<comment type="caution">
    <text evidence="7">The sequence shown here is derived from an EMBL/GenBank/DDBJ whole genome shotgun (WGS) entry which is preliminary data.</text>
</comment>
<evidence type="ECO:0000256" key="1">
    <source>
        <dbReference type="ARBA" id="ARBA00022801"/>
    </source>
</evidence>
<organism evidence="7 8">
    <name type="scientific">Paramecium primaurelia</name>
    <dbReference type="NCBI Taxonomy" id="5886"/>
    <lineage>
        <taxon>Eukaryota</taxon>
        <taxon>Sar</taxon>
        <taxon>Alveolata</taxon>
        <taxon>Ciliophora</taxon>
        <taxon>Intramacronucleata</taxon>
        <taxon>Oligohymenophorea</taxon>
        <taxon>Peniculida</taxon>
        <taxon>Parameciidae</taxon>
        <taxon>Paramecium</taxon>
    </lineage>
</organism>
<dbReference type="GO" id="GO:0016042">
    <property type="term" value="P:lipid catabolic process"/>
    <property type="evidence" value="ECO:0007669"/>
    <property type="project" value="UniProtKB-KW"/>
</dbReference>
<keyword evidence="8" id="KW-1185">Reference proteome</keyword>
<evidence type="ECO:0000256" key="3">
    <source>
        <dbReference type="ARBA" id="ARBA00023098"/>
    </source>
</evidence>
<keyword evidence="1" id="KW-0378">Hydrolase</keyword>
<sequence length="206" mass="24603">MNNQFHAYGKNSIRKHNLEKRQLQTLFFPNKWNFNYFFNMMKDCQQFIIACISQIDHSWIIKLLVLLANGGRKIYLIMDCQEDQKNDELFQAVICELLIESQFKIKIVVNTKKYENLPTNFCVIDGKVLITTSANWTINSFKKSHEWMMIDKKYDNIVEMIEIFEQMWNQFKFVTFINEDIALLDNDDSQFQLVFTYSQDCVVDIL</sequence>
<comment type="similarity">
    <text evidence="4">Belongs to the phospholipase D family. MitoPLD/Zucchini subfamily.</text>
</comment>
<dbReference type="EMBL" id="CAJJDM010000102">
    <property type="protein sequence ID" value="CAD8095662.1"/>
    <property type="molecule type" value="Genomic_DNA"/>
</dbReference>
<dbReference type="InterPro" id="IPR025202">
    <property type="entry name" value="PLD-like_dom"/>
</dbReference>
<dbReference type="AlphaFoldDB" id="A0A8S1NTS1"/>
<dbReference type="GO" id="GO:0016891">
    <property type="term" value="F:RNA endonuclease activity producing 5'-phosphomonoesters, hydrolytic mechanism"/>
    <property type="evidence" value="ECO:0007669"/>
    <property type="project" value="TreeGrafter"/>
</dbReference>
<accession>A0A8S1NTS1</accession>
<evidence type="ECO:0000256" key="5">
    <source>
        <dbReference type="ARBA" id="ARBA00040549"/>
    </source>
</evidence>
<evidence type="ECO:0000256" key="2">
    <source>
        <dbReference type="ARBA" id="ARBA00022963"/>
    </source>
</evidence>
<evidence type="ECO:0000256" key="4">
    <source>
        <dbReference type="ARBA" id="ARBA00038012"/>
    </source>
</evidence>
<evidence type="ECO:0000313" key="7">
    <source>
        <dbReference type="EMBL" id="CAD8095662.1"/>
    </source>
</evidence>
<proteinExistence type="inferred from homology"/>
<gene>
    <name evidence="7" type="ORF">PPRIM_AZ9-3.1.T0990089</name>
</gene>